<keyword evidence="1" id="KW-0175">Coiled coil</keyword>
<evidence type="ECO:0000256" key="1">
    <source>
        <dbReference type="SAM" id="Coils"/>
    </source>
</evidence>
<reference evidence="2 3" key="1">
    <citation type="journal article" date="2018" name="Sci. Rep.">
        <title>Characterisation of pathogen-specific regions and novel effector candidates in Fusarium oxysporum f. sp. cepae.</title>
        <authorList>
            <person name="Armitage A.D."/>
            <person name="Taylor A."/>
            <person name="Sobczyk M.K."/>
            <person name="Baxter L."/>
            <person name="Greenfield B.P."/>
            <person name="Bates H.J."/>
            <person name="Wilson F."/>
            <person name="Jackson A.C."/>
            <person name="Ott S."/>
            <person name="Harrison R.J."/>
            <person name="Clarkson J.P."/>
        </authorList>
    </citation>
    <scope>NUCLEOTIDE SEQUENCE [LARGE SCALE GENOMIC DNA]</scope>
    <source>
        <strain evidence="2 3">Fp_A8</strain>
    </source>
</reference>
<evidence type="ECO:0000313" key="3">
    <source>
        <dbReference type="Proteomes" id="UP000283569"/>
    </source>
</evidence>
<dbReference type="Proteomes" id="UP000283569">
    <property type="component" value="Unassembled WGS sequence"/>
</dbReference>
<proteinExistence type="predicted"/>
<dbReference type="AlphaFoldDB" id="A0A420S3Y9"/>
<comment type="caution">
    <text evidence="2">The sequence shown here is derived from an EMBL/GenBank/DDBJ whole genome shotgun (WGS) entry which is preliminary data.</text>
</comment>
<dbReference type="EMBL" id="MRDB01000105">
    <property type="protein sequence ID" value="RKL24027.1"/>
    <property type="molecule type" value="Genomic_DNA"/>
</dbReference>
<sequence length="210" mass="23172">MPPSIDASPQLAQLASKIAQARTKATEAKSELKKAERRADRAADVVATLQEAYDHERLRLWGAKPDVAALLESEGSMAFHYAGEALAGAYGLGWDMKWADTNQTVLHVRLNRGELGAVQRSKAAVLHFAPFIKPRKGYVRFGVQHHESSEFTVELRYSLKTGAAQVDRLHYGHTDGTQAFKTLDAALAHIQENHWLEDFIEMPGATVLLG</sequence>
<feature type="coiled-coil region" evidence="1">
    <location>
        <begin position="11"/>
        <end position="52"/>
    </location>
</feature>
<evidence type="ECO:0000313" key="2">
    <source>
        <dbReference type="EMBL" id="RKL24027.1"/>
    </source>
</evidence>
<name>A0A420S3Y9_GIBIN</name>
<organism evidence="2 3">
    <name type="scientific">Gibberella intermedia</name>
    <name type="common">Bulb rot disease fungus</name>
    <name type="synonym">Fusarium proliferatum</name>
    <dbReference type="NCBI Taxonomy" id="948311"/>
    <lineage>
        <taxon>Eukaryota</taxon>
        <taxon>Fungi</taxon>
        <taxon>Dikarya</taxon>
        <taxon>Ascomycota</taxon>
        <taxon>Pezizomycotina</taxon>
        <taxon>Sordariomycetes</taxon>
        <taxon>Hypocreomycetidae</taxon>
        <taxon>Hypocreales</taxon>
        <taxon>Nectriaceae</taxon>
        <taxon>Fusarium</taxon>
        <taxon>Fusarium fujikuroi species complex</taxon>
    </lineage>
</organism>
<protein>
    <submittedName>
        <fullName evidence="2">Uncharacterized protein</fullName>
    </submittedName>
</protein>
<accession>A0A420S3Y9</accession>
<gene>
    <name evidence="2" type="ORF">BFJ72_g14401</name>
</gene>